<keyword evidence="1" id="KW-0812">Transmembrane</keyword>
<dbReference type="RefSeq" id="WP_033647590.1">
    <property type="nucleotide sequence ID" value="NZ_CACRUP010000007.1"/>
</dbReference>
<gene>
    <name evidence="3" type="ORF">PGLFYP46_01043</name>
</gene>
<protein>
    <recommendedName>
        <fullName evidence="2">DUF1648 domain-containing protein</fullName>
    </recommendedName>
</protein>
<feature type="domain" description="DUF1648" evidence="2">
    <location>
        <begin position="11"/>
        <end position="54"/>
    </location>
</feature>
<feature type="transmembrane region" description="Helical" evidence="1">
    <location>
        <begin position="47"/>
        <end position="64"/>
    </location>
</feature>
<proteinExistence type="predicted"/>
<dbReference type="InterPro" id="IPR012867">
    <property type="entry name" value="DUF1648"/>
</dbReference>
<feature type="transmembrane region" description="Helical" evidence="1">
    <location>
        <begin position="9"/>
        <end position="27"/>
    </location>
</feature>
<reference evidence="3" key="1">
    <citation type="submission" date="2019-11" db="EMBL/GenBank/DDBJ databases">
        <authorList>
            <person name="Feng L."/>
        </authorList>
    </citation>
    <scope>NUCLEOTIDE SEQUENCE</scope>
    <source>
        <strain evidence="3">PgorbachiiLFYP46</strain>
    </source>
</reference>
<accession>A0A6N2ZFG6</accession>
<dbReference type="EMBL" id="CACRUP010000007">
    <property type="protein sequence ID" value="VYT78279.1"/>
    <property type="molecule type" value="Genomic_DNA"/>
</dbReference>
<evidence type="ECO:0000313" key="3">
    <source>
        <dbReference type="EMBL" id="VYT78279.1"/>
    </source>
</evidence>
<sequence>MKKRLLKDLLVLGLLIAVIFIICLFLPERIPVHFDAQGKADTVMNKYFLLFFAIIPYSTYWKFIRGKGDT</sequence>
<evidence type="ECO:0000259" key="2">
    <source>
        <dbReference type="Pfam" id="PF07853"/>
    </source>
</evidence>
<keyword evidence="1" id="KW-0472">Membrane</keyword>
<name>A0A6N2ZFG6_9FIRM</name>
<organism evidence="3">
    <name type="scientific">Peptoniphilus gorbachii</name>
    <dbReference type="NCBI Taxonomy" id="411567"/>
    <lineage>
        <taxon>Bacteria</taxon>
        <taxon>Bacillati</taxon>
        <taxon>Bacillota</taxon>
        <taxon>Tissierellia</taxon>
        <taxon>Tissierellales</taxon>
        <taxon>Peptoniphilaceae</taxon>
        <taxon>Peptoniphilus</taxon>
    </lineage>
</organism>
<evidence type="ECO:0000256" key="1">
    <source>
        <dbReference type="SAM" id="Phobius"/>
    </source>
</evidence>
<dbReference type="AlphaFoldDB" id="A0A6N2ZFG6"/>
<dbReference type="Pfam" id="PF07853">
    <property type="entry name" value="DUF1648"/>
    <property type="match status" value="1"/>
</dbReference>
<keyword evidence="1" id="KW-1133">Transmembrane helix</keyword>